<dbReference type="OrthoDB" id="8004517at2"/>
<evidence type="ECO:0000313" key="6">
    <source>
        <dbReference type="Proteomes" id="UP000315364"/>
    </source>
</evidence>
<evidence type="ECO:0000256" key="1">
    <source>
        <dbReference type="ARBA" id="ARBA00023015"/>
    </source>
</evidence>
<accession>A0A5B8LNL1</accession>
<evidence type="ECO:0000259" key="4">
    <source>
        <dbReference type="PROSITE" id="PS01124"/>
    </source>
</evidence>
<dbReference type="KEGG" id="dea:FPZ08_03545"/>
<reference evidence="5 6" key="1">
    <citation type="submission" date="2019-07" db="EMBL/GenBank/DDBJ databases">
        <title>Full genome sequence of Devosia sp. Gsoil 520.</title>
        <authorList>
            <person name="Im W.-T."/>
        </authorList>
    </citation>
    <scope>NUCLEOTIDE SEQUENCE [LARGE SCALE GENOMIC DNA]</scope>
    <source>
        <strain evidence="5 6">Gsoil 520</strain>
    </source>
</reference>
<dbReference type="GO" id="GO:0003700">
    <property type="term" value="F:DNA-binding transcription factor activity"/>
    <property type="evidence" value="ECO:0007669"/>
    <property type="project" value="InterPro"/>
</dbReference>
<dbReference type="Gene3D" id="1.10.10.60">
    <property type="entry name" value="Homeodomain-like"/>
    <property type="match status" value="1"/>
</dbReference>
<dbReference type="SMART" id="SM00342">
    <property type="entry name" value="HTH_ARAC"/>
    <property type="match status" value="1"/>
</dbReference>
<dbReference type="InterPro" id="IPR050204">
    <property type="entry name" value="AraC_XylS_family_regulators"/>
</dbReference>
<dbReference type="InterPro" id="IPR020449">
    <property type="entry name" value="Tscrpt_reg_AraC-type_HTH"/>
</dbReference>
<dbReference type="PROSITE" id="PS00041">
    <property type="entry name" value="HTH_ARAC_FAMILY_1"/>
    <property type="match status" value="1"/>
</dbReference>
<organism evidence="5 6">
    <name type="scientific">Devosia ginsengisoli</name>
    <dbReference type="NCBI Taxonomy" id="400770"/>
    <lineage>
        <taxon>Bacteria</taxon>
        <taxon>Pseudomonadati</taxon>
        <taxon>Pseudomonadota</taxon>
        <taxon>Alphaproteobacteria</taxon>
        <taxon>Hyphomicrobiales</taxon>
        <taxon>Devosiaceae</taxon>
        <taxon>Devosia</taxon>
    </lineage>
</organism>
<dbReference type="Pfam" id="PF12833">
    <property type="entry name" value="HTH_18"/>
    <property type="match status" value="1"/>
</dbReference>
<gene>
    <name evidence="5" type="ORF">FPZ08_03545</name>
</gene>
<evidence type="ECO:0000313" key="5">
    <source>
        <dbReference type="EMBL" id="QDZ09897.1"/>
    </source>
</evidence>
<dbReference type="InterPro" id="IPR018060">
    <property type="entry name" value="HTH_AraC"/>
</dbReference>
<keyword evidence="1" id="KW-0805">Transcription regulation</keyword>
<dbReference type="PRINTS" id="PR00032">
    <property type="entry name" value="HTHARAC"/>
</dbReference>
<keyword evidence="2" id="KW-0238">DNA-binding</keyword>
<sequence length="327" mass="36383">MDIERSGPSPLMRFSSANLPEIERNTVLREVFGRGICNMELIPLTEAPVVDAELRAMPGLNVMWGHNSPHRMEIDPTRYGGSDTFMMSLFDNDLHVRHRAGEDDITPGSALIVSTEQALAAECASACRHVTLRLDYARLAHLVSNAGDFQMRMLPADRGVLQLLRGYLDLLRYTDEPLSAQAEHAIVSHIYDLVAVAMGPGRDVAEIVRGRGVQAARLNTIRQHVLANLGDHRLSVQQVATQQGVTTRYVQMLFESEGTTFSEFVLRERLAWTMRTLCDPAALGRSISTIALDAGFGDLSYFNRVFRRTFGETPSDVRARTIHAARH</sequence>
<dbReference type="EMBL" id="CP042304">
    <property type="protein sequence ID" value="QDZ09897.1"/>
    <property type="molecule type" value="Genomic_DNA"/>
</dbReference>
<dbReference type="Proteomes" id="UP000315364">
    <property type="component" value="Chromosome"/>
</dbReference>
<dbReference type="RefSeq" id="WP_146288705.1">
    <property type="nucleotide sequence ID" value="NZ_CP042304.1"/>
</dbReference>
<proteinExistence type="predicted"/>
<dbReference type="PANTHER" id="PTHR46796">
    <property type="entry name" value="HTH-TYPE TRANSCRIPTIONAL ACTIVATOR RHAS-RELATED"/>
    <property type="match status" value="1"/>
</dbReference>
<dbReference type="InterPro" id="IPR009057">
    <property type="entry name" value="Homeodomain-like_sf"/>
</dbReference>
<feature type="domain" description="HTH araC/xylS-type" evidence="4">
    <location>
        <begin position="219"/>
        <end position="320"/>
    </location>
</feature>
<dbReference type="PROSITE" id="PS01124">
    <property type="entry name" value="HTH_ARAC_FAMILY_2"/>
    <property type="match status" value="1"/>
</dbReference>
<dbReference type="Pfam" id="PF14525">
    <property type="entry name" value="AraC_binding_2"/>
    <property type="match status" value="1"/>
</dbReference>
<evidence type="ECO:0000256" key="2">
    <source>
        <dbReference type="ARBA" id="ARBA00023125"/>
    </source>
</evidence>
<dbReference type="InterPro" id="IPR018062">
    <property type="entry name" value="HTH_AraC-typ_CS"/>
</dbReference>
<dbReference type="InterPro" id="IPR035418">
    <property type="entry name" value="AraC-bd_2"/>
</dbReference>
<dbReference type="GO" id="GO:0043565">
    <property type="term" value="F:sequence-specific DNA binding"/>
    <property type="evidence" value="ECO:0007669"/>
    <property type="project" value="InterPro"/>
</dbReference>
<evidence type="ECO:0000256" key="3">
    <source>
        <dbReference type="ARBA" id="ARBA00023163"/>
    </source>
</evidence>
<dbReference type="PANTHER" id="PTHR46796:SF6">
    <property type="entry name" value="ARAC SUBFAMILY"/>
    <property type="match status" value="1"/>
</dbReference>
<name>A0A5B8LNL1_9HYPH</name>
<dbReference type="AlphaFoldDB" id="A0A5B8LNL1"/>
<keyword evidence="6" id="KW-1185">Reference proteome</keyword>
<protein>
    <submittedName>
        <fullName evidence="5">Helix-turn-helix domain-containing protein</fullName>
    </submittedName>
</protein>
<keyword evidence="3" id="KW-0804">Transcription</keyword>
<dbReference type="SUPFAM" id="SSF46689">
    <property type="entry name" value="Homeodomain-like"/>
    <property type="match status" value="1"/>
</dbReference>